<dbReference type="Gene3D" id="3.30.1490.70">
    <property type="match status" value="1"/>
</dbReference>
<reference evidence="6" key="1">
    <citation type="submission" date="2016-10" db="EMBL/GenBank/DDBJ databases">
        <authorList>
            <person name="Varghese N."/>
        </authorList>
    </citation>
    <scope>NUCLEOTIDE SEQUENCE [LARGE SCALE GENOMIC DNA]</scope>
    <source>
        <strain evidence="6">DSM 17980</strain>
    </source>
</reference>
<dbReference type="GO" id="GO:0005524">
    <property type="term" value="F:ATP binding"/>
    <property type="evidence" value="ECO:0007669"/>
    <property type="project" value="InterPro"/>
</dbReference>
<keyword evidence="2" id="KW-0436">Ligase</keyword>
<dbReference type="PANTHER" id="PTHR45674">
    <property type="entry name" value="DNA LIGASE 1/3 FAMILY MEMBER"/>
    <property type="match status" value="1"/>
</dbReference>
<keyword evidence="6" id="KW-1185">Reference proteome</keyword>
<organism evidence="5 6">
    <name type="scientific">Alicyclobacillus macrosporangiidus</name>
    <dbReference type="NCBI Taxonomy" id="392015"/>
    <lineage>
        <taxon>Bacteria</taxon>
        <taxon>Bacillati</taxon>
        <taxon>Bacillota</taxon>
        <taxon>Bacilli</taxon>
        <taxon>Bacillales</taxon>
        <taxon>Alicyclobacillaceae</taxon>
        <taxon>Alicyclobacillus</taxon>
    </lineage>
</organism>
<evidence type="ECO:0000256" key="2">
    <source>
        <dbReference type="ARBA" id="ARBA00022598"/>
    </source>
</evidence>
<dbReference type="Pfam" id="PF01068">
    <property type="entry name" value="DNA_ligase_A_M"/>
    <property type="match status" value="1"/>
</dbReference>
<comment type="similarity">
    <text evidence="1">Belongs to the ATP-dependent DNA ligase family.</text>
</comment>
<dbReference type="GO" id="GO:0006310">
    <property type="term" value="P:DNA recombination"/>
    <property type="evidence" value="ECO:0007669"/>
    <property type="project" value="InterPro"/>
</dbReference>
<dbReference type="Proteomes" id="UP000183508">
    <property type="component" value="Unassembled WGS sequence"/>
</dbReference>
<dbReference type="CDD" id="cd07906">
    <property type="entry name" value="Adenylation_DNA_ligase_LigD_LigC"/>
    <property type="match status" value="1"/>
</dbReference>
<dbReference type="SUPFAM" id="SSF56091">
    <property type="entry name" value="DNA ligase/mRNA capping enzyme, catalytic domain"/>
    <property type="match status" value="1"/>
</dbReference>
<evidence type="ECO:0000259" key="4">
    <source>
        <dbReference type="PROSITE" id="PS50160"/>
    </source>
</evidence>
<dbReference type="PROSITE" id="PS00697">
    <property type="entry name" value="DNA_LIGASE_A1"/>
    <property type="match status" value="1"/>
</dbReference>
<dbReference type="InterPro" id="IPR012340">
    <property type="entry name" value="NA-bd_OB-fold"/>
</dbReference>
<accession>A0A1I7KBR1</accession>
<dbReference type="RefSeq" id="WP_074953880.1">
    <property type="nucleotide sequence ID" value="NZ_FPBV01000015.1"/>
</dbReference>
<dbReference type="GO" id="GO:0003910">
    <property type="term" value="F:DNA ligase (ATP) activity"/>
    <property type="evidence" value="ECO:0007669"/>
    <property type="project" value="UniProtKB-EC"/>
</dbReference>
<dbReference type="InterPro" id="IPR016059">
    <property type="entry name" value="DNA_ligase_ATP-dep_CS"/>
</dbReference>
<evidence type="ECO:0000256" key="1">
    <source>
        <dbReference type="ARBA" id="ARBA00007572"/>
    </source>
</evidence>
<dbReference type="InterPro" id="IPR012310">
    <property type="entry name" value="DNA_ligase_ATP-dep_cent"/>
</dbReference>
<evidence type="ECO:0000313" key="6">
    <source>
        <dbReference type="Proteomes" id="UP000183508"/>
    </source>
</evidence>
<dbReference type="STRING" id="392015.SAMN05421543_1159"/>
<dbReference type="SUPFAM" id="SSF50249">
    <property type="entry name" value="Nucleic acid-binding proteins"/>
    <property type="match status" value="1"/>
</dbReference>
<dbReference type="PANTHER" id="PTHR45674:SF4">
    <property type="entry name" value="DNA LIGASE 1"/>
    <property type="match status" value="1"/>
</dbReference>
<gene>
    <name evidence="5" type="ORF">SAMN05421543_1159</name>
</gene>
<proteinExistence type="inferred from homology"/>
<name>A0A1I7KBR1_9BACL</name>
<dbReference type="OrthoDB" id="5503604at2"/>
<dbReference type="EMBL" id="FPBV01000015">
    <property type="protein sequence ID" value="SFU94855.1"/>
    <property type="molecule type" value="Genomic_DNA"/>
</dbReference>
<sequence>MLFTPINPMLPNMHMEAFDDPNYIFEPKWDGWRILLHKQGDRVEGFTRNGRIVTDRFPELREVASAIRAYSAVLDCEGICLRDGRSVFDDFQYRGRIQDPRRIHRAMQTHPVTFVAFDVLYTDRSHMNEPLLYRKQRLFDLVQSSHILTPTMFVDGAGIKMKRLTEQRNWEGIVAKRKDSLYIPDTRTTNWLKIKNWKEIDAVILGYRREPQFGLVVGLHFPTVRNKPVAVVEYGFKAEEKTAFLEVAKEIHTAKDRDVQWIAPVLCCKIQYLERTERHHLRTVAFRGFVPGKDPAECRWIS</sequence>
<protein>
    <submittedName>
        <fullName evidence="5">Bifunctional non-homologous end joining protein LigD</fullName>
    </submittedName>
</protein>
<dbReference type="AlphaFoldDB" id="A0A1I7KBR1"/>
<evidence type="ECO:0000313" key="5">
    <source>
        <dbReference type="EMBL" id="SFU94855.1"/>
    </source>
</evidence>
<dbReference type="InterPro" id="IPR050191">
    <property type="entry name" value="ATP-dep_DNA_ligase"/>
</dbReference>
<comment type="catalytic activity">
    <reaction evidence="3">
        <text>ATP + (deoxyribonucleotide)n-3'-hydroxyl + 5'-phospho-(deoxyribonucleotide)m = (deoxyribonucleotide)n+m + AMP + diphosphate.</text>
        <dbReference type="EC" id="6.5.1.1"/>
    </reaction>
</comment>
<evidence type="ECO:0000256" key="3">
    <source>
        <dbReference type="ARBA" id="ARBA00034003"/>
    </source>
</evidence>
<dbReference type="PROSITE" id="PS00333">
    <property type="entry name" value="DNA_LIGASE_A2"/>
    <property type="match status" value="1"/>
</dbReference>
<dbReference type="PROSITE" id="PS50160">
    <property type="entry name" value="DNA_LIGASE_A3"/>
    <property type="match status" value="1"/>
</dbReference>
<feature type="domain" description="ATP-dependent DNA ligase family profile" evidence="4">
    <location>
        <begin position="105"/>
        <end position="195"/>
    </location>
</feature>
<dbReference type="Gene3D" id="3.30.470.30">
    <property type="entry name" value="DNA ligase/mRNA capping enzyme"/>
    <property type="match status" value="1"/>
</dbReference>
<dbReference type="Gene3D" id="2.40.50.140">
    <property type="entry name" value="Nucleic acid-binding proteins"/>
    <property type="match status" value="1"/>
</dbReference>
<dbReference type="GO" id="GO:0006281">
    <property type="term" value="P:DNA repair"/>
    <property type="evidence" value="ECO:0007669"/>
    <property type="project" value="InterPro"/>
</dbReference>